<sequence>MLDVKSIFVFDPAQKRILANDFCRGEIKILDSCSTSQIHLWSKPNI</sequence>
<organism evidence="1">
    <name type="scientific">uncultured Microcoleus sp</name>
    <dbReference type="NCBI Taxonomy" id="259945"/>
    <lineage>
        <taxon>Bacteria</taxon>
        <taxon>Bacillati</taxon>
        <taxon>Cyanobacteriota</taxon>
        <taxon>Cyanophyceae</taxon>
        <taxon>Oscillatoriophycideae</taxon>
        <taxon>Oscillatoriales</taxon>
        <taxon>Microcoleaceae</taxon>
        <taxon>Microcoleus</taxon>
        <taxon>environmental samples</taxon>
    </lineage>
</organism>
<protein>
    <submittedName>
        <fullName evidence="1">Uncharacterized protein</fullName>
    </submittedName>
</protein>
<reference evidence="1" key="1">
    <citation type="submission" date="2020-02" db="EMBL/GenBank/DDBJ databases">
        <authorList>
            <person name="Meier V. D."/>
        </authorList>
    </citation>
    <scope>NUCLEOTIDE SEQUENCE</scope>
    <source>
        <strain evidence="1">AVDCRST_MAG84</strain>
    </source>
</reference>
<name>A0A6J4PWI5_9CYAN</name>
<dbReference type="EMBL" id="CADCTZ010001866">
    <property type="protein sequence ID" value="CAA9427584.1"/>
    <property type="molecule type" value="Genomic_DNA"/>
</dbReference>
<proteinExistence type="predicted"/>
<dbReference type="AlphaFoldDB" id="A0A6J4PWI5"/>
<gene>
    <name evidence="1" type="ORF">AVDCRST_MAG84-7586</name>
</gene>
<evidence type="ECO:0000313" key="1">
    <source>
        <dbReference type="EMBL" id="CAA9427584.1"/>
    </source>
</evidence>
<accession>A0A6J4PWI5</accession>